<dbReference type="InterPro" id="IPR017938">
    <property type="entry name" value="Riboflavin_synthase-like_b-brl"/>
</dbReference>
<dbReference type="InterPro" id="IPR039261">
    <property type="entry name" value="FNR_nucleotide-bd"/>
</dbReference>
<keyword evidence="7 10" id="KW-0249">Electron transport</keyword>
<dbReference type="Proteomes" id="UP001201273">
    <property type="component" value="Unassembled WGS sequence"/>
</dbReference>
<evidence type="ECO:0000256" key="3">
    <source>
        <dbReference type="ARBA" id="ARBA00022630"/>
    </source>
</evidence>
<sequence length="606" mass="66446">MLLKELSSLTSPLSDLQLNQLQQAIAELNPNQLAWVSGYLSGISQGGAVVATGAVSAAAVSAAPAGQLTVLFGSQTGNSKGVAEELAASAKAQGLPVQVKSMANYKAKDLKTETHLIIVVSTNGEGEAPDDAIELHELLGSKKAPKLPDLKYAVLALGDSSYEFFCQTGKDFDERLAATGAQSFLERLDCDVDYETPAKEWGDKALKLVSETLTLSVQAAPVAQPFAAPASFATSQYDKKNPYTATLVTNQKITGRNSQKDVRHFEISLEDSGIQYRAGDALGVWFENDSELVDQVVKQVGLSGDEQVEVDGEKVSLRQALISHYELTQSYPGFVEKYAEISGSKKLAKIAADKAQAREYANSHQILDILAVKKNVSLTAEQLIAMLRRITPRLYSIASSQAEVEEEVHLTVGMVEFESEQGDARSGGATGFLKRLEEGGEVKVFVEHNDNFRLPANPETPVIMVGPGTGVAPFRAFMQERDAQGAGGKNWMFFGDQTFTEDFLYQVEWRGYLDSGLLTKMDVAFSRDQEEKIYVQHRLLENAAQVYQWLEDGAHFYICGDANRMAKDVNDALVKIVQEQGNKSFEEAEEYVSELRRAKRYQRDVY</sequence>
<dbReference type="InterPro" id="IPR001709">
    <property type="entry name" value="Flavoprot_Pyr_Nucl_cyt_Rdtase"/>
</dbReference>
<name>A0ABS8WAD4_9GAMM</name>
<comment type="subunit">
    <text evidence="10">Alpha(8)-beta(8). The alpha component is a flavoprotein, the beta component is a hemoprotein.</text>
</comment>
<dbReference type="EC" id="1.8.1.2" evidence="10"/>
<evidence type="ECO:0000256" key="5">
    <source>
        <dbReference type="ARBA" id="ARBA00022827"/>
    </source>
</evidence>
<dbReference type="PROSITE" id="PS51384">
    <property type="entry name" value="FAD_FR"/>
    <property type="match status" value="1"/>
</dbReference>
<dbReference type="PANTHER" id="PTHR19384:SF128">
    <property type="entry name" value="NADPH OXIDOREDUCTASE A"/>
    <property type="match status" value="1"/>
</dbReference>
<dbReference type="Gene3D" id="3.40.50.360">
    <property type="match status" value="1"/>
</dbReference>
<protein>
    <recommendedName>
        <fullName evidence="10">Sulfite reductase [NADPH] flavoprotein alpha-component</fullName>
        <shortName evidence="10">SiR-FP</shortName>
        <ecNumber evidence="10">1.8.1.2</ecNumber>
    </recommendedName>
</protein>
<accession>A0ABS8WAD4</accession>
<dbReference type="InterPro" id="IPR001433">
    <property type="entry name" value="OxRdtase_FAD/NAD-bd"/>
</dbReference>
<dbReference type="PRINTS" id="PR00369">
    <property type="entry name" value="FLAVODOXIN"/>
</dbReference>
<dbReference type="RefSeq" id="WP_233052088.1">
    <property type="nucleotide sequence ID" value="NZ_JAIMJA010000005.1"/>
</dbReference>
<dbReference type="SUPFAM" id="SSF52343">
    <property type="entry name" value="Ferredoxin reductase-like, C-terminal NADP-linked domain"/>
    <property type="match status" value="1"/>
</dbReference>
<evidence type="ECO:0000256" key="2">
    <source>
        <dbReference type="ARBA" id="ARBA00022605"/>
    </source>
</evidence>
<keyword evidence="2 10" id="KW-0028">Amino-acid biosynthesis</keyword>
<dbReference type="PIRSF" id="PIRSF000207">
    <property type="entry name" value="SiR-FP_CysJ"/>
    <property type="match status" value="1"/>
</dbReference>
<dbReference type="PANTHER" id="PTHR19384">
    <property type="entry name" value="NITRIC OXIDE SYNTHASE-RELATED"/>
    <property type="match status" value="1"/>
</dbReference>
<dbReference type="Pfam" id="PF00667">
    <property type="entry name" value="FAD_binding_1"/>
    <property type="match status" value="1"/>
</dbReference>
<comment type="cofactor">
    <cofactor evidence="10">
        <name>FMN</name>
        <dbReference type="ChEBI" id="CHEBI:58210"/>
    </cofactor>
    <text evidence="10">Binds 1 FMN per subunit.</text>
</comment>
<keyword evidence="8 10" id="KW-0560">Oxidoreductase</keyword>
<keyword evidence="1 10" id="KW-0813">Transport</keyword>
<keyword evidence="9 10" id="KW-0198">Cysteine biosynthesis</keyword>
<dbReference type="InterPro" id="IPR017927">
    <property type="entry name" value="FAD-bd_FR_type"/>
</dbReference>
<evidence type="ECO:0000313" key="13">
    <source>
        <dbReference type="EMBL" id="MCE2594551.1"/>
    </source>
</evidence>
<organism evidence="13 14">
    <name type="scientific">Motilimonas cestriensis</name>
    <dbReference type="NCBI Taxonomy" id="2742685"/>
    <lineage>
        <taxon>Bacteria</taxon>
        <taxon>Pseudomonadati</taxon>
        <taxon>Pseudomonadota</taxon>
        <taxon>Gammaproteobacteria</taxon>
        <taxon>Alteromonadales</taxon>
        <taxon>Alteromonadales genera incertae sedis</taxon>
        <taxon>Motilimonas</taxon>
    </lineage>
</organism>
<dbReference type="Gene3D" id="1.20.990.10">
    <property type="entry name" value="NADPH-cytochrome p450 Reductase, Chain A, domain 3"/>
    <property type="match status" value="1"/>
</dbReference>
<dbReference type="PROSITE" id="PS50902">
    <property type="entry name" value="FLAVODOXIN_LIKE"/>
    <property type="match status" value="1"/>
</dbReference>
<feature type="domain" description="Flavodoxin-like" evidence="11">
    <location>
        <begin position="68"/>
        <end position="206"/>
    </location>
</feature>
<evidence type="ECO:0000256" key="8">
    <source>
        <dbReference type="ARBA" id="ARBA00023002"/>
    </source>
</evidence>
<dbReference type="EMBL" id="JAIMJA010000005">
    <property type="protein sequence ID" value="MCE2594551.1"/>
    <property type="molecule type" value="Genomic_DNA"/>
</dbReference>
<comment type="function">
    <text evidence="10">Component of the sulfite reductase complex that catalyzes the 6-electron reduction of sulfite to sulfide. This is one of several activities required for the biosynthesis of L-cysteine from sulfate. The flavoprotein component catalyzes the electron flow from NADPH -&gt; FAD -&gt; FMN to the hemoprotein component.</text>
</comment>
<keyword evidence="5 10" id="KW-0274">FAD</keyword>
<comment type="pathway">
    <text evidence="10">Sulfur metabolism; hydrogen sulfide biosynthesis; hydrogen sulfide from sulfite (NADPH route): step 1/1.</text>
</comment>
<dbReference type="Gene3D" id="3.40.50.80">
    <property type="entry name" value="Nucleotide-binding domain of ferredoxin-NADP reductase (FNR) module"/>
    <property type="match status" value="1"/>
</dbReference>
<dbReference type="CDD" id="cd06199">
    <property type="entry name" value="SiR"/>
    <property type="match status" value="1"/>
</dbReference>
<dbReference type="SUPFAM" id="SSF52218">
    <property type="entry name" value="Flavoproteins"/>
    <property type="match status" value="1"/>
</dbReference>
<dbReference type="InterPro" id="IPR023173">
    <property type="entry name" value="NADPH_Cyt_P450_Rdtase_alpha"/>
</dbReference>
<dbReference type="Gene3D" id="2.40.30.10">
    <property type="entry name" value="Translation factors"/>
    <property type="match status" value="1"/>
</dbReference>
<comment type="cofactor">
    <cofactor evidence="10">
        <name>FAD</name>
        <dbReference type="ChEBI" id="CHEBI:57692"/>
    </cofactor>
    <text evidence="10">Binds 1 FAD per subunit.</text>
</comment>
<evidence type="ECO:0000259" key="11">
    <source>
        <dbReference type="PROSITE" id="PS50902"/>
    </source>
</evidence>
<comment type="caution">
    <text evidence="13">The sequence shown here is derived from an EMBL/GenBank/DDBJ whole genome shotgun (WGS) entry which is preliminary data.</text>
</comment>
<evidence type="ECO:0000313" key="14">
    <source>
        <dbReference type="Proteomes" id="UP001201273"/>
    </source>
</evidence>
<dbReference type="InterPro" id="IPR001094">
    <property type="entry name" value="Flavdoxin-like"/>
</dbReference>
<dbReference type="Pfam" id="PF00258">
    <property type="entry name" value="Flavodoxin_1"/>
    <property type="match status" value="1"/>
</dbReference>
<keyword evidence="6 10" id="KW-0521">NADP</keyword>
<dbReference type="InterPro" id="IPR008254">
    <property type="entry name" value="Flavodoxin/NO_synth"/>
</dbReference>
<comment type="catalytic activity">
    <reaction evidence="10">
        <text>hydrogen sulfide + 3 NADP(+) + 3 H2O = sulfite + 3 NADPH + 4 H(+)</text>
        <dbReference type="Rhea" id="RHEA:13801"/>
        <dbReference type="ChEBI" id="CHEBI:15377"/>
        <dbReference type="ChEBI" id="CHEBI:15378"/>
        <dbReference type="ChEBI" id="CHEBI:17359"/>
        <dbReference type="ChEBI" id="CHEBI:29919"/>
        <dbReference type="ChEBI" id="CHEBI:57783"/>
        <dbReference type="ChEBI" id="CHEBI:58349"/>
        <dbReference type="EC" id="1.8.1.2"/>
    </reaction>
</comment>
<dbReference type="InterPro" id="IPR029039">
    <property type="entry name" value="Flavoprotein-like_sf"/>
</dbReference>
<evidence type="ECO:0000256" key="7">
    <source>
        <dbReference type="ARBA" id="ARBA00022982"/>
    </source>
</evidence>
<dbReference type="InterPro" id="IPR003097">
    <property type="entry name" value="CysJ-like_FAD-binding"/>
</dbReference>
<feature type="domain" description="FAD-binding FR-type" evidence="12">
    <location>
        <begin position="240"/>
        <end position="455"/>
    </location>
</feature>
<dbReference type="InterPro" id="IPR010199">
    <property type="entry name" value="CysJ"/>
</dbReference>
<dbReference type="GO" id="GO:0004783">
    <property type="term" value="F:sulfite reductase (NADPH) activity"/>
    <property type="evidence" value="ECO:0007669"/>
    <property type="project" value="UniProtKB-EC"/>
</dbReference>
<evidence type="ECO:0000256" key="9">
    <source>
        <dbReference type="ARBA" id="ARBA00023192"/>
    </source>
</evidence>
<dbReference type="PRINTS" id="PR00371">
    <property type="entry name" value="FPNCR"/>
</dbReference>
<evidence type="ECO:0000256" key="6">
    <source>
        <dbReference type="ARBA" id="ARBA00022857"/>
    </source>
</evidence>
<proteinExistence type="predicted"/>
<keyword evidence="4 10" id="KW-0288">FMN</keyword>
<evidence type="ECO:0000256" key="10">
    <source>
        <dbReference type="PIRNR" id="PIRNR000207"/>
    </source>
</evidence>
<gene>
    <name evidence="13" type="ORF">K6Y31_06960</name>
</gene>
<evidence type="ECO:0000256" key="4">
    <source>
        <dbReference type="ARBA" id="ARBA00022643"/>
    </source>
</evidence>
<keyword evidence="3 10" id="KW-0285">Flavoprotein</keyword>
<evidence type="ECO:0000259" key="12">
    <source>
        <dbReference type="PROSITE" id="PS51384"/>
    </source>
</evidence>
<dbReference type="NCBIfam" id="TIGR01931">
    <property type="entry name" value="cysJ"/>
    <property type="match status" value="1"/>
</dbReference>
<reference evidence="13 14" key="1">
    <citation type="journal article" date="2022" name="Environ. Microbiol. Rep.">
        <title>Eco-phylogenetic analyses reveal divergent evolution of vitamin B12 metabolism in the marine bacterial family 'Psychromonadaceae'.</title>
        <authorList>
            <person name="Jin X."/>
            <person name="Yang Y."/>
            <person name="Cao H."/>
            <person name="Gao B."/>
            <person name="Zhao Z."/>
        </authorList>
    </citation>
    <scope>NUCLEOTIDE SEQUENCE [LARGE SCALE GENOMIC DNA]</scope>
    <source>
        <strain evidence="13 14">MKS20</strain>
    </source>
</reference>
<dbReference type="Pfam" id="PF00175">
    <property type="entry name" value="NAD_binding_1"/>
    <property type="match status" value="1"/>
</dbReference>
<dbReference type="SUPFAM" id="SSF63380">
    <property type="entry name" value="Riboflavin synthase domain-like"/>
    <property type="match status" value="1"/>
</dbReference>
<evidence type="ECO:0000256" key="1">
    <source>
        <dbReference type="ARBA" id="ARBA00022448"/>
    </source>
</evidence>
<keyword evidence="14" id="KW-1185">Reference proteome</keyword>